<organism evidence="1 2">
    <name type="scientific">Thamnocephalis sphaerospora</name>
    <dbReference type="NCBI Taxonomy" id="78915"/>
    <lineage>
        <taxon>Eukaryota</taxon>
        <taxon>Fungi</taxon>
        <taxon>Fungi incertae sedis</taxon>
        <taxon>Zoopagomycota</taxon>
        <taxon>Zoopagomycotina</taxon>
        <taxon>Zoopagomycetes</taxon>
        <taxon>Zoopagales</taxon>
        <taxon>Sigmoideomycetaceae</taxon>
        <taxon>Thamnocephalis</taxon>
    </lineage>
</organism>
<reference evidence="2" key="1">
    <citation type="journal article" date="2018" name="Nat. Microbiol.">
        <title>Leveraging single-cell genomics to expand the fungal tree of life.</title>
        <authorList>
            <person name="Ahrendt S.R."/>
            <person name="Quandt C.A."/>
            <person name="Ciobanu D."/>
            <person name="Clum A."/>
            <person name="Salamov A."/>
            <person name="Andreopoulos B."/>
            <person name="Cheng J.F."/>
            <person name="Woyke T."/>
            <person name="Pelin A."/>
            <person name="Henrissat B."/>
            <person name="Reynolds N.K."/>
            <person name="Benny G.L."/>
            <person name="Smith M.E."/>
            <person name="James T.Y."/>
            <person name="Grigoriev I.V."/>
        </authorList>
    </citation>
    <scope>NUCLEOTIDE SEQUENCE [LARGE SCALE GENOMIC DNA]</scope>
    <source>
        <strain evidence="2">RSA 1356</strain>
    </source>
</reference>
<dbReference type="Proteomes" id="UP000271241">
    <property type="component" value="Unassembled WGS sequence"/>
</dbReference>
<proteinExistence type="predicted"/>
<dbReference type="Gene3D" id="1.20.58.60">
    <property type="match status" value="1"/>
</dbReference>
<dbReference type="AlphaFoldDB" id="A0A4P9XFP1"/>
<evidence type="ECO:0000313" key="1">
    <source>
        <dbReference type="EMBL" id="RKP04394.1"/>
    </source>
</evidence>
<protein>
    <submittedName>
        <fullName evidence="1">Uncharacterized protein</fullName>
    </submittedName>
</protein>
<sequence>MALSEHQPHYADVFSTTPPLSADGSDFTSGTGVTDMSVTTVGAAIEVAAKALAGANMATIGRRRHQRSESQVMVSAQALNELRAKFDHIAAVPRPEVPLDTQMAKFKAGQEEVQLWLGATTVALSSIESGELGSAEDLEGTAALEVSVKRFTVQLESLTELGATIKRRFRLERADDEAAEAIERDCAELDAGWRDLRDRVDVARRLAIEAYERDQETDALVRALDVDVTRTLGNCSASSSTLEALEMRLVELEKRIEEMPPADERIREKLCARVRSVRSTLKGARAAASRRYETFAAVAGQLDGLLTTLRGVATRCLWSLRTCEEHYK</sequence>
<gene>
    <name evidence="1" type="ORF">THASP1DRAFT_33844</name>
</gene>
<dbReference type="EMBL" id="KZ993770">
    <property type="protein sequence ID" value="RKP04394.1"/>
    <property type="molecule type" value="Genomic_DNA"/>
</dbReference>
<accession>A0A4P9XFP1</accession>
<evidence type="ECO:0000313" key="2">
    <source>
        <dbReference type="Proteomes" id="UP000271241"/>
    </source>
</evidence>
<feature type="non-terminal residue" evidence="1">
    <location>
        <position position="328"/>
    </location>
</feature>
<name>A0A4P9XFP1_9FUNG</name>
<keyword evidence="2" id="KW-1185">Reference proteome</keyword>